<dbReference type="PANTHER" id="PTHR36109">
    <property type="entry name" value="MEMBRANE PROTEIN-RELATED"/>
    <property type="match status" value="1"/>
</dbReference>
<dbReference type="RefSeq" id="WP_184060464.1">
    <property type="nucleotide sequence ID" value="NZ_JACIJK010000016.1"/>
</dbReference>
<evidence type="ECO:0000313" key="3">
    <source>
        <dbReference type="Proteomes" id="UP000546200"/>
    </source>
</evidence>
<dbReference type="Proteomes" id="UP000546200">
    <property type="component" value="Unassembled WGS sequence"/>
</dbReference>
<feature type="compositionally biased region" description="Basic and acidic residues" evidence="1">
    <location>
        <begin position="42"/>
        <end position="62"/>
    </location>
</feature>
<protein>
    <submittedName>
        <fullName evidence="2">Uncharacterized protein</fullName>
    </submittedName>
</protein>
<dbReference type="AlphaFoldDB" id="A0A7W9EW21"/>
<reference evidence="2 3" key="1">
    <citation type="submission" date="2020-08" db="EMBL/GenBank/DDBJ databases">
        <title>Genomic Encyclopedia of Type Strains, Phase IV (KMG-IV): sequencing the most valuable type-strain genomes for metagenomic binning, comparative biology and taxonomic classification.</title>
        <authorList>
            <person name="Goeker M."/>
        </authorList>
    </citation>
    <scope>NUCLEOTIDE SEQUENCE [LARGE SCALE GENOMIC DNA]</scope>
    <source>
        <strain evidence="2 3">DSM 100044</strain>
    </source>
</reference>
<feature type="region of interest" description="Disordered" evidence="1">
    <location>
        <begin position="39"/>
        <end position="67"/>
    </location>
</feature>
<proteinExistence type="predicted"/>
<keyword evidence="3" id="KW-1185">Reference proteome</keyword>
<comment type="caution">
    <text evidence="2">The sequence shown here is derived from an EMBL/GenBank/DDBJ whole genome shotgun (WGS) entry which is preliminary data.</text>
</comment>
<organism evidence="2 3">
    <name type="scientific">Sphingomonas aerophila</name>
    <dbReference type="NCBI Taxonomy" id="1344948"/>
    <lineage>
        <taxon>Bacteria</taxon>
        <taxon>Pseudomonadati</taxon>
        <taxon>Pseudomonadota</taxon>
        <taxon>Alphaproteobacteria</taxon>
        <taxon>Sphingomonadales</taxon>
        <taxon>Sphingomonadaceae</taxon>
        <taxon>Sphingomonas</taxon>
    </lineage>
</organism>
<dbReference type="PANTHER" id="PTHR36109:SF2">
    <property type="entry name" value="MEMBRANE PROTEIN"/>
    <property type="match status" value="1"/>
</dbReference>
<evidence type="ECO:0000256" key="1">
    <source>
        <dbReference type="SAM" id="MobiDB-lite"/>
    </source>
</evidence>
<name>A0A7W9EW21_9SPHN</name>
<sequence>MTQTITRLFDNYSDAQAAVQKLEALGVPHSDLSIVANNADGAHGEHHGHGHDHDGVNDHGDVSRGTSTGAVLGGAGGLLAGLGLLAIPGLGPIVAAGWLAATAAGAGLGALGGAATGTIVGALKEAGHTDEEAHVYSEGVRRGGTLLSARVPDELAAQAEAVLHSHNSVDAVTRGAAYRSQGWTSFDENAPAYDREQVVAERTRYVGAGSETVPRTGSSF</sequence>
<accession>A0A7W9EW21</accession>
<gene>
    <name evidence="2" type="ORF">FHS94_003713</name>
</gene>
<dbReference type="EMBL" id="JACIJK010000016">
    <property type="protein sequence ID" value="MBB5716841.1"/>
    <property type="molecule type" value="Genomic_DNA"/>
</dbReference>
<dbReference type="InterPro" id="IPR052948">
    <property type="entry name" value="Low_temp-induced_all0457"/>
</dbReference>
<evidence type="ECO:0000313" key="2">
    <source>
        <dbReference type="EMBL" id="MBB5716841.1"/>
    </source>
</evidence>